<accession>A0A6A6JJK8</accession>
<dbReference type="GeneID" id="54549501"/>
<dbReference type="AlphaFoldDB" id="A0A6A6JJK8"/>
<sequence length="343" mass="40204">MAATGIVYLAIHIWNLILVFSGFELGWSCVYYDIEGNFLRFAVHIVQVPRWIFWIFALPIYYFPLVLFRTIVHRDVQALLRYPPRLALKIYQRLAQRAEAQKRPANAATELLDLTPLPNTPKPPLASLLSTYDILLLIAANLHYSDFRNLTLASRHVRHAALHRLPPDHYIRYTCHPDERTGRIRCFLCDIPCCTSCCTFTPIRQSPLPFHLESCRPYCHGCYITHIHRDPHTYDGNELMATTCECHPEPSRLQWLWDYLYRAEYLETENTQERRHVCRQCNTLNDRELTKKWDRRAMWELMHPEAREGMNSCVMCKKDVRGALRWWVCGECGLECTSGVHLA</sequence>
<dbReference type="Proteomes" id="UP000800097">
    <property type="component" value="Unassembled WGS sequence"/>
</dbReference>
<organism evidence="2 3">
    <name type="scientific">Westerdykella ornata</name>
    <dbReference type="NCBI Taxonomy" id="318751"/>
    <lineage>
        <taxon>Eukaryota</taxon>
        <taxon>Fungi</taxon>
        <taxon>Dikarya</taxon>
        <taxon>Ascomycota</taxon>
        <taxon>Pezizomycotina</taxon>
        <taxon>Dothideomycetes</taxon>
        <taxon>Pleosporomycetidae</taxon>
        <taxon>Pleosporales</taxon>
        <taxon>Sporormiaceae</taxon>
        <taxon>Westerdykella</taxon>
    </lineage>
</organism>
<feature type="transmembrane region" description="Helical" evidence="1">
    <location>
        <begin position="6"/>
        <end position="30"/>
    </location>
</feature>
<feature type="transmembrane region" description="Helical" evidence="1">
    <location>
        <begin position="51"/>
        <end position="72"/>
    </location>
</feature>
<keyword evidence="3" id="KW-1185">Reference proteome</keyword>
<evidence type="ECO:0000256" key="1">
    <source>
        <dbReference type="SAM" id="Phobius"/>
    </source>
</evidence>
<keyword evidence="1" id="KW-1133">Transmembrane helix</keyword>
<dbReference type="EMBL" id="ML986493">
    <property type="protein sequence ID" value="KAF2276425.1"/>
    <property type="molecule type" value="Genomic_DNA"/>
</dbReference>
<name>A0A6A6JJK8_WESOR</name>
<proteinExistence type="predicted"/>
<gene>
    <name evidence="2" type="ORF">EI97DRAFT_39594</name>
</gene>
<dbReference type="OrthoDB" id="4191440at2759"/>
<evidence type="ECO:0000313" key="2">
    <source>
        <dbReference type="EMBL" id="KAF2276425.1"/>
    </source>
</evidence>
<evidence type="ECO:0000313" key="3">
    <source>
        <dbReference type="Proteomes" id="UP000800097"/>
    </source>
</evidence>
<dbReference type="RefSeq" id="XP_033653964.1">
    <property type="nucleotide sequence ID" value="XM_033796326.1"/>
</dbReference>
<reference evidence="2" key="1">
    <citation type="journal article" date="2020" name="Stud. Mycol.">
        <title>101 Dothideomycetes genomes: a test case for predicting lifestyles and emergence of pathogens.</title>
        <authorList>
            <person name="Haridas S."/>
            <person name="Albert R."/>
            <person name="Binder M."/>
            <person name="Bloem J."/>
            <person name="Labutti K."/>
            <person name="Salamov A."/>
            <person name="Andreopoulos B."/>
            <person name="Baker S."/>
            <person name="Barry K."/>
            <person name="Bills G."/>
            <person name="Bluhm B."/>
            <person name="Cannon C."/>
            <person name="Castanera R."/>
            <person name="Culley D."/>
            <person name="Daum C."/>
            <person name="Ezra D."/>
            <person name="Gonzalez J."/>
            <person name="Henrissat B."/>
            <person name="Kuo A."/>
            <person name="Liang C."/>
            <person name="Lipzen A."/>
            <person name="Lutzoni F."/>
            <person name="Magnuson J."/>
            <person name="Mondo S."/>
            <person name="Nolan M."/>
            <person name="Ohm R."/>
            <person name="Pangilinan J."/>
            <person name="Park H.-J."/>
            <person name="Ramirez L."/>
            <person name="Alfaro M."/>
            <person name="Sun H."/>
            <person name="Tritt A."/>
            <person name="Yoshinaga Y."/>
            <person name="Zwiers L.-H."/>
            <person name="Turgeon B."/>
            <person name="Goodwin S."/>
            <person name="Spatafora J."/>
            <person name="Crous P."/>
            <person name="Grigoriev I."/>
        </authorList>
    </citation>
    <scope>NUCLEOTIDE SEQUENCE</scope>
    <source>
        <strain evidence="2">CBS 379.55</strain>
    </source>
</reference>
<keyword evidence="1" id="KW-0812">Transmembrane</keyword>
<keyword evidence="1" id="KW-0472">Membrane</keyword>
<protein>
    <submittedName>
        <fullName evidence="2">Uncharacterized protein</fullName>
    </submittedName>
</protein>